<organism evidence="1 2">
    <name type="scientific">Solanum tuberosum</name>
    <name type="common">Potato</name>
    <dbReference type="NCBI Taxonomy" id="4113"/>
    <lineage>
        <taxon>Eukaryota</taxon>
        <taxon>Viridiplantae</taxon>
        <taxon>Streptophyta</taxon>
        <taxon>Embryophyta</taxon>
        <taxon>Tracheophyta</taxon>
        <taxon>Spermatophyta</taxon>
        <taxon>Magnoliopsida</taxon>
        <taxon>eudicotyledons</taxon>
        <taxon>Gunneridae</taxon>
        <taxon>Pentapetalae</taxon>
        <taxon>asterids</taxon>
        <taxon>lamiids</taxon>
        <taxon>Solanales</taxon>
        <taxon>Solanaceae</taxon>
        <taxon>Solanoideae</taxon>
        <taxon>Solaneae</taxon>
        <taxon>Solanum</taxon>
    </lineage>
</organism>
<proteinExistence type="predicted"/>
<dbReference type="HOGENOM" id="CLU_3036146_0_0_1"/>
<reference evidence="2" key="1">
    <citation type="journal article" date="2011" name="Nature">
        <title>Genome sequence and analysis of the tuber crop potato.</title>
        <authorList>
            <consortium name="The Potato Genome Sequencing Consortium"/>
        </authorList>
    </citation>
    <scope>NUCLEOTIDE SEQUENCE [LARGE SCALE GENOMIC DNA]</scope>
    <source>
        <strain evidence="2">cv. DM1-3 516 R44</strain>
    </source>
</reference>
<dbReference type="InParanoid" id="M1BRL9"/>
<dbReference type="PaxDb" id="4113-PGSC0003DMT400051345"/>
<keyword evidence="2" id="KW-1185">Reference proteome</keyword>
<evidence type="ECO:0000313" key="2">
    <source>
        <dbReference type="Proteomes" id="UP000011115"/>
    </source>
</evidence>
<dbReference type="AlphaFoldDB" id="M1BRL9"/>
<accession>M1BRL9</accession>
<protein>
    <submittedName>
        <fullName evidence="1">Uncharacterized protein</fullName>
    </submittedName>
</protein>
<sequence>MINLFNFKWKEAMKNGYKLITMRKVLIYQQQKKGSIYQRSTLMASSIIFKTLPKN</sequence>
<evidence type="ECO:0000313" key="1">
    <source>
        <dbReference type="EnsemblPlants" id="PGSC0003DMT400051345"/>
    </source>
</evidence>
<reference evidence="1" key="2">
    <citation type="submission" date="2015-06" db="UniProtKB">
        <authorList>
            <consortium name="EnsemblPlants"/>
        </authorList>
    </citation>
    <scope>IDENTIFICATION</scope>
    <source>
        <strain evidence="1">DM1-3 516 R44</strain>
    </source>
</reference>
<dbReference type="Proteomes" id="UP000011115">
    <property type="component" value="Unassembled WGS sequence"/>
</dbReference>
<name>M1BRL9_SOLTU</name>
<dbReference type="EnsemblPlants" id="PGSC0003DMT400051345">
    <property type="protein sequence ID" value="PGSC0003DMT400051345"/>
    <property type="gene ID" value="PGSC0003DMG400019941"/>
</dbReference>
<dbReference type="Gramene" id="PGSC0003DMT400051345">
    <property type="protein sequence ID" value="PGSC0003DMT400051345"/>
    <property type="gene ID" value="PGSC0003DMG400019941"/>
</dbReference>